<proteinExistence type="predicted"/>
<evidence type="ECO:0000256" key="4">
    <source>
        <dbReference type="ARBA" id="ARBA00022555"/>
    </source>
</evidence>
<dbReference type="GO" id="GO:0046872">
    <property type="term" value="F:metal ion binding"/>
    <property type="evidence" value="ECO:0007669"/>
    <property type="project" value="UniProtKB-KW"/>
</dbReference>
<evidence type="ECO:0000256" key="7">
    <source>
        <dbReference type="ARBA" id="ARBA00022741"/>
    </source>
</evidence>
<dbReference type="Gene3D" id="3.30.930.10">
    <property type="entry name" value="Bira Bifunctional Protein, Domain 2"/>
    <property type="match status" value="1"/>
</dbReference>
<keyword evidence="4" id="KW-0820">tRNA-binding</keyword>
<feature type="non-terminal residue" evidence="14">
    <location>
        <position position="1"/>
    </location>
</feature>
<dbReference type="SUPFAM" id="SSF54991">
    <property type="entry name" value="Anticodon-binding domain of PheRS"/>
    <property type="match status" value="1"/>
</dbReference>
<feature type="domain" description="FDX-ACB" evidence="13">
    <location>
        <begin position="97"/>
        <end position="190"/>
    </location>
</feature>
<dbReference type="InterPro" id="IPR005121">
    <property type="entry name" value="Fdx_antiC-bd"/>
</dbReference>
<reference evidence="14" key="1">
    <citation type="submission" date="2018-05" db="EMBL/GenBank/DDBJ databases">
        <authorList>
            <person name="Lanie J.A."/>
            <person name="Ng W.-L."/>
            <person name="Kazmierczak K.M."/>
            <person name="Andrzejewski T.M."/>
            <person name="Davidsen T.M."/>
            <person name="Wayne K.J."/>
            <person name="Tettelin H."/>
            <person name="Glass J.I."/>
            <person name="Rusch D."/>
            <person name="Podicherti R."/>
            <person name="Tsui H.-C.T."/>
            <person name="Winkler M.E."/>
        </authorList>
    </citation>
    <scope>NUCLEOTIDE SEQUENCE</scope>
</reference>
<keyword evidence="11" id="KW-0648">Protein biosynthesis</keyword>
<dbReference type="InterPro" id="IPR045864">
    <property type="entry name" value="aa-tRNA-synth_II/BPL/LPL"/>
</dbReference>
<evidence type="ECO:0000256" key="11">
    <source>
        <dbReference type="ARBA" id="ARBA00022917"/>
    </source>
</evidence>
<evidence type="ECO:0000313" key="14">
    <source>
        <dbReference type="EMBL" id="SVE64736.1"/>
    </source>
</evidence>
<dbReference type="PROSITE" id="PS51447">
    <property type="entry name" value="FDX_ACB"/>
    <property type="match status" value="1"/>
</dbReference>
<keyword evidence="3" id="KW-0963">Cytoplasm</keyword>
<dbReference type="InterPro" id="IPR036690">
    <property type="entry name" value="Fdx_antiC-bd_sf"/>
</dbReference>
<dbReference type="Pfam" id="PF03147">
    <property type="entry name" value="FDX-ACB"/>
    <property type="match status" value="1"/>
</dbReference>
<keyword evidence="12" id="KW-0030">Aminoacyl-tRNA synthetase</keyword>
<dbReference type="AlphaFoldDB" id="A0A383F6M2"/>
<keyword evidence="6" id="KW-0479">Metal-binding</keyword>
<dbReference type="Pfam" id="PF17759">
    <property type="entry name" value="tRNA_synthFbeta"/>
    <property type="match status" value="1"/>
</dbReference>
<dbReference type="GO" id="GO:0000049">
    <property type="term" value="F:tRNA binding"/>
    <property type="evidence" value="ECO:0007669"/>
    <property type="project" value="UniProtKB-KW"/>
</dbReference>
<sequence>PWQADAREADFFDLKGLLEALVGDGDLRFDREDLPGCRPGHSAWVFLGDEPLGWLGQAATDLCSGFDLERPVHIFEIRFEALARYWHGREHAFSALPKFPPIERDLALVLHENIATAIVINELRNSNPRLVESVEVFDIYQGDQIEEGHKSLAFAIRLRDHKQTMQDVQADKAIAKMLKAVKEKFGARLR</sequence>
<evidence type="ECO:0000256" key="1">
    <source>
        <dbReference type="ARBA" id="ARBA00001946"/>
    </source>
</evidence>
<keyword evidence="8" id="KW-0067">ATP-binding</keyword>
<evidence type="ECO:0000256" key="6">
    <source>
        <dbReference type="ARBA" id="ARBA00022723"/>
    </source>
</evidence>
<name>A0A383F6M2_9ZZZZ</name>
<keyword evidence="5" id="KW-0436">Ligase</keyword>
<dbReference type="GO" id="GO:0005737">
    <property type="term" value="C:cytoplasm"/>
    <property type="evidence" value="ECO:0007669"/>
    <property type="project" value="UniProtKB-SubCell"/>
</dbReference>
<dbReference type="InterPro" id="IPR041616">
    <property type="entry name" value="PheRS_beta_core"/>
</dbReference>
<evidence type="ECO:0000256" key="9">
    <source>
        <dbReference type="ARBA" id="ARBA00022842"/>
    </source>
</evidence>
<keyword evidence="7" id="KW-0547">Nucleotide-binding</keyword>
<evidence type="ECO:0000259" key="13">
    <source>
        <dbReference type="PROSITE" id="PS51447"/>
    </source>
</evidence>
<evidence type="ECO:0000256" key="10">
    <source>
        <dbReference type="ARBA" id="ARBA00022884"/>
    </source>
</evidence>
<dbReference type="EMBL" id="UINC01231970">
    <property type="protein sequence ID" value="SVE64736.1"/>
    <property type="molecule type" value="Genomic_DNA"/>
</dbReference>
<dbReference type="GO" id="GO:0004812">
    <property type="term" value="F:aminoacyl-tRNA ligase activity"/>
    <property type="evidence" value="ECO:0007669"/>
    <property type="project" value="UniProtKB-KW"/>
</dbReference>
<protein>
    <recommendedName>
        <fullName evidence="13">FDX-ACB domain-containing protein</fullName>
    </recommendedName>
</protein>
<dbReference type="SUPFAM" id="SSF55681">
    <property type="entry name" value="Class II aaRS and biotin synthetases"/>
    <property type="match status" value="1"/>
</dbReference>
<evidence type="ECO:0000256" key="12">
    <source>
        <dbReference type="ARBA" id="ARBA00023146"/>
    </source>
</evidence>
<comment type="cofactor">
    <cofactor evidence="1">
        <name>Mg(2+)</name>
        <dbReference type="ChEBI" id="CHEBI:18420"/>
    </cofactor>
</comment>
<keyword evidence="9" id="KW-0460">Magnesium</keyword>
<evidence type="ECO:0000256" key="5">
    <source>
        <dbReference type="ARBA" id="ARBA00022598"/>
    </source>
</evidence>
<gene>
    <name evidence="14" type="ORF">METZ01_LOCUS517590</name>
</gene>
<dbReference type="FunFam" id="3.30.70.380:FF:000001">
    <property type="entry name" value="Phenylalanine--tRNA ligase beta subunit"/>
    <property type="match status" value="1"/>
</dbReference>
<comment type="subcellular location">
    <subcellularLocation>
        <location evidence="2">Cytoplasm</location>
    </subcellularLocation>
</comment>
<evidence type="ECO:0000256" key="3">
    <source>
        <dbReference type="ARBA" id="ARBA00022490"/>
    </source>
</evidence>
<organism evidence="14">
    <name type="scientific">marine metagenome</name>
    <dbReference type="NCBI Taxonomy" id="408172"/>
    <lineage>
        <taxon>unclassified sequences</taxon>
        <taxon>metagenomes</taxon>
        <taxon>ecological metagenomes</taxon>
    </lineage>
</organism>
<evidence type="ECO:0000256" key="8">
    <source>
        <dbReference type="ARBA" id="ARBA00022840"/>
    </source>
</evidence>
<evidence type="ECO:0000256" key="2">
    <source>
        <dbReference type="ARBA" id="ARBA00004496"/>
    </source>
</evidence>
<dbReference type="Gene3D" id="3.30.70.380">
    <property type="entry name" value="Ferrodoxin-fold anticodon-binding domain"/>
    <property type="match status" value="1"/>
</dbReference>
<accession>A0A383F6M2</accession>
<dbReference type="SMART" id="SM00896">
    <property type="entry name" value="FDX-ACB"/>
    <property type="match status" value="1"/>
</dbReference>
<dbReference type="GO" id="GO:0006412">
    <property type="term" value="P:translation"/>
    <property type="evidence" value="ECO:0007669"/>
    <property type="project" value="UniProtKB-KW"/>
</dbReference>
<keyword evidence="10" id="KW-0694">RNA-binding</keyword>
<dbReference type="GO" id="GO:0005524">
    <property type="term" value="F:ATP binding"/>
    <property type="evidence" value="ECO:0007669"/>
    <property type="project" value="UniProtKB-KW"/>
</dbReference>